<sequence length="124" mass="13759">MDYNSQAGGRPFTSSARASHRNSSSWCSRGGRYFVTAELPGEKTTEQNLSEKCKQSGEYCSTKRLLPGIKRWQLFYEIASGFERCLFAGKKRSFSKLSRRGVQDVGLRQRGLGGIPVGAVKLDS</sequence>
<reference evidence="2 3" key="1">
    <citation type="submission" date="2019-06" db="EMBL/GenBank/DDBJ databases">
        <title>A chromosome-scale genome assembly of the European perch, Perca fluviatilis.</title>
        <authorList>
            <person name="Roques C."/>
            <person name="Zahm M."/>
            <person name="Cabau C."/>
            <person name="Klopp C."/>
            <person name="Bouchez O."/>
            <person name="Donnadieu C."/>
            <person name="Kuhl H."/>
            <person name="Gislard M."/>
            <person name="Guendouz S."/>
            <person name="Journot L."/>
            <person name="Haffray P."/>
            <person name="Bestin A."/>
            <person name="Morvezen R."/>
            <person name="Feron R."/>
            <person name="Wen M."/>
            <person name="Jouanno E."/>
            <person name="Herpin A."/>
            <person name="Schartl M."/>
            <person name="Postlethwait J."/>
            <person name="Schaerlinger B."/>
            <person name="Chardard D."/>
            <person name="Lecocq T."/>
            <person name="Poncet C."/>
            <person name="Jaffrelo L."/>
            <person name="Lampietro C."/>
            <person name="Guiguen Y."/>
        </authorList>
    </citation>
    <scope>NUCLEOTIDE SEQUENCE [LARGE SCALE GENOMIC DNA]</scope>
    <source>
        <tissue evidence="2">Blood</tissue>
    </source>
</reference>
<feature type="region of interest" description="Disordered" evidence="1">
    <location>
        <begin position="1"/>
        <end position="28"/>
    </location>
</feature>
<dbReference type="Proteomes" id="UP000465112">
    <property type="component" value="Chromosome 10"/>
</dbReference>
<evidence type="ECO:0000313" key="3">
    <source>
        <dbReference type="Proteomes" id="UP000465112"/>
    </source>
</evidence>
<accession>A0A6A5F676</accession>
<proteinExistence type="predicted"/>
<evidence type="ECO:0000313" key="2">
    <source>
        <dbReference type="EMBL" id="KAF1384583.1"/>
    </source>
</evidence>
<feature type="compositionally biased region" description="Low complexity" evidence="1">
    <location>
        <begin position="14"/>
        <end position="25"/>
    </location>
</feature>
<protein>
    <submittedName>
        <fullName evidence="2">Uncharacterized protein</fullName>
    </submittedName>
</protein>
<dbReference type="EMBL" id="VHII01000010">
    <property type="protein sequence ID" value="KAF1384583.1"/>
    <property type="molecule type" value="Genomic_DNA"/>
</dbReference>
<dbReference type="AlphaFoldDB" id="A0A6A5F676"/>
<keyword evidence="3" id="KW-1185">Reference proteome</keyword>
<name>A0A6A5F676_PERFL</name>
<evidence type="ECO:0000256" key="1">
    <source>
        <dbReference type="SAM" id="MobiDB-lite"/>
    </source>
</evidence>
<gene>
    <name evidence="2" type="ORF">PFLUV_G00121710</name>
</gene>
<comment type="caution">
    <text evidence="2">The sequence shown here is derived from an EMBL/GenBank/DDBJ whole genome shotgun (WGS) entry which is preliminary data.</text>
</comment>
<organism evidence="2 3">
    <name type="scientific">Perca fluviatilis</name>
    <name type="common">European perch</name>
    <dbReference type="NCBI Taxonomy" id="8168"/>
    <lineage>
        <taxon>Eukaryota</taxon>
        <taxon>Metazoa</taxon>
        <taxon>Chordata</taxon>
        <taxon>Craniata</taxon>
        <taxon>Vertebrata</taxon>
        <taxon>Euteleostomi</taxon>
        <taxon>Actinopterygii</taxon>
        <taxon>Neopterygii</taxon>
        <taxon>Teleostei</taxon>
        <taxon>Neoteleostei</taxon>
        <taxon>Acanthomorphata</taxon>
        <taxon>Eupercaria</taxon>
        <taxon>Perciformes</taxon>
        <taxon>Percoidei</taxon>
        <taxon>Percidae</taxon>
        <taxon>Percinae</taxon>
        <taxon>Perca</taxon>
    </lineage>
</organism>